<dbReference type="Proteomes" id="UP001152795">
    <property type="component" value="Unassembled WGS sequence"/>
</dbReference>
<protein>
    <submittedName>
        <fullName evidence="1">Uncharacterized protein</fullName>
    </submittedName>
</protein>
<comment type="caution">
    <text evidence="1">The sequence shown here is derived from an EMBL/GenBank/DDBJ whole genome shotgun (WGS) entry which is preliminary data.</text>
</comment>
<proteinExistence type="predicted"/>
<dbReference type="OrthoDB" id="10531015at2759"/>
<reference evidence="1" key="1">
    <citation type="submission" date="2020-04" db="EMBL/GenBank/DDBJ databases">
        <authorList>
            <person name="Alioto T."/>
            <person name="Alioto T."/>
            <person name="Gomez Garrido J."/>
        </authorList>
    </citation>
    <scope>NUCLEOTIDE SEQUENCE</scope>
    <source>
        <strain evidence="1">A484AB</strain>
    </source>
</reference>
<keyword evidence="2" id="KW-1185">Reference proteome</keyword>
<dbReference type="AlphaFoldDB" id="A0A7D9ECT4"/>
<organism evidence="1 2">
    <name type="scientific">Paramuricea clavata</name>
    <name type="common">Red gorgonian</name>
    <name type="synonym">Violescent sea-whip</name>
    <dbReference type="NCBI Taxonomy" id="317549"/>
    <lineage>
        <taxon>Eukaryota</taxon>
        <taxon>Metazoa</taxon>
        <taxon>Cnidaria</taxon>
        <taxon>Anthozoa</taxon>
        <taxon>Octocorallia</taxon>
        <taxon>Malacalcyonacea</taxon>
        <taxon>Plexauridae</taxon>
        <taxon>Paramuricea</taxon>
    </lineage>
</organism>
<gene>
    <name evidence="1" type="ORF">PACLA_8A060338</name>
</gene>
<feature type="non-terminal residue" evidence="1">
    <location>
        <position position="185"/>
    </location>
</feature>
<evidence type="ECO:0000313" key="1">
    <source>
        <dbReference type="EMBL" id="CAB4007328.1"/>
    </source>
</evidence>
<name>A0A7D9ECT4_PARCT</name>
<evidence type="ECO:0000313" key="2">
    <source>
        <dbReference type="Proteomes" id="UP001152795"/>
    </source>
</evidence>
<accession>A0A7D9ECT4</accession>
<sequence>MFPKRFHFVVMVFVSLQLKGAACFFVKLFSNYGSTSVRCVNDTGQIQSSDSWGNLFFLEFSVNSCLDPAAQFRFRDNGAMLNLKRQGCLAAFNMPGSGYNLDMFYLYVDSVSLDRDACAQRPKEGIYRAITQTAEGSLSVYYKGKYKNSSEAWFADLRRSDKLYESYGIYYYIGLKANYGNRYIF</sequence>
<dbReference type="EMBL" id="CACRXK020005766">
    <property type="protein sequence ID" value="CAB4007328.1"/>
    <property type="molecule type" value="Genomic_DNA"/>
</dbReference>